<dbReference type="Gene3D" id="3.40.50.2000">
    <property type="entry name" value="Glycogen Phosphorylase B"/>
    <property type="match status" value="2"/>
</dbReference>
<comment type="caution">
    <text evidence="3">The sequence shown here is derived from an EMBL/GenBank/DDBJ whole genome shotgun (WGS) entry which is preliminary data.</text>
</comment>
<evidence type="ECO:0000259" key="2">
    <source>
        <dbReference type="Pfam" id="PF13439"/>
    </source>
</evidence>
<dbReference type="InterPro" id="IPR050194">
    <property type="entry name" value="Glycosyltransferase_grp1"/>
</dbReference>
<dbReference type="Proteomes" id="UP001589854">
    <property type="component" value="Unassembled WGS sequence"/>
</dbReference>
<keyword evidence="3" id="KW-0808">Transferase</keyword>
<name>A0ABV6G8J5_9BACI</name>
<accession>A0ABV6G8J5</accession>
<dbReference type="Pfam" id="PF13439">
    <property type="entry name" value="Glyco_transf_4"/>
    <property type="match status" value="1"/>
</dbReference>
<keyword evidence="4" id="KW-1185">Reference proteome</keyword>
<dbReference type="Pfam" id="PF00534">
    <property type="entry name" value="Glycos_transf_1"/>
    <property type="match status" value="1"/>
</dbReference>
<dbReference type="GO" id="GO:0016757">
    <property type="term" value="F:glycosyltransferase activity"/>
    <property type="evidence" value="ECO:0007669"/>
    <property type="project" value="UniProtKB-KW"/>
</dbReference>
<keyword evidence="3" id="KW-0328">Glycosyltransferase</keyword>
<organism evidence="3 4">
    <name type="scientific">Metabacillus herbersteinensis</name>
    <dbReference type="NCBI Taxonomy" id="283816"/>
    <lineage>
        <taxon>Bacteria</taxon>
        <taxon>Bacillati</taxon>
        <taxon>Bacillota</taxon>
        <taxon>Bacilli</taxon>
        <taxon>Bacillales</taxon>
        <taxon>Bacillaceae</taxon>
        <taxon>Metabacillus</taxon>
    </lineage>
</organism>
<dbReference type="PANTHER" id="PTHR45947">
    <property type="entry name" value="SULFOQUINOVOSYL TRANSFERASE SQD2"/>
    <property type="match status" value="1"/>
</dbReference>
<reference evidence="3 4" key="1">
    <citation type="submission" date="2024-09" db="EMBL/GenBank/DDBJ databases">
        <authorList>
            <person name="Sun Q."/>
            <person name="Mori K."/>
        </authorList>
    </citation>
    <scope>NUCLEOTIDE SEQUENCE [LARGE SCALE GENOMIC DNA]</scope>
    <source>
        <strain evidence="3 4">CCM 7228</strain>
    </source>
</reference>
<sequence length="402" mass="45539">MDIRHDFREASDELSLRILMLTTEYPPNIIGGLGRHVGDLSISLQELGHEVTVITLSTTQSESYEEVDGVRVYRVVPIQTTFSNLIEWNLNVNFRFIQFFQENFEDSFDIIHAHDWLTSLAGIGLKRKYCLPLIATIHATEKGRNQNNVGDASLTIVQMYEKQLVEAANKIIVCSHFMKEVLMEEFRPPLEKLAIIPNGVNELNFKNAQSKNKMRKKFPSLDKPFIFSLGRLVTEKGFQYLLRSMPGIMDVFPTIQLVIAGEGPELKNLQQMAKKLHIQNSTTFVGFVNDLERNALLQACTLTVVPSTYEPFGIVALESMISKKPTVVSRTGGLKEIITKDTGVLFKPGDEKELAQCIISLLKNVVRTQEFAEQGYKTAKSSFNWRPIAKSTSKIYEKFVKK</sequence>
<dbReference type="EMBL" id="JBHLVO010000001">
    <property type="protein sequence ID" value="MFC0270002.1"/>
    <property type="molecule type" value="Genomic_DNA"/>
</dbReference>
<dbReference type="CDD" id="cd03801">
    <property type="entry name" value="GT4_PimA-like"/>
    <property type="match status" value="1"/>
</dbReference>
<dbReference type="PANTHER" id="PTHR45947:SF3">
    <property type="entry name" value="SULFOQUINOVOSYL TRANSFERASE SQD2"/>
    <property type="match status" value="1"/>
</dbReference>
<dbReference type="InterPro" id="IPR028098">
    <property type="entry name" value="Glyco_trans_4-like_N"/>
</dbReference>
<dbReference type="InterPro" id="IPR001296">
    <property type="entry name" value="Glyco_trans_1"/>
</dbReference>
<dbReference type="SUPFAM" id="SSF53756">
    <property type="entry name" value="UDP-Glycosyltransferase/glycogen phosphorylase"/>
    <property type="match status" value="1"/>
</dbReference>
<feature type="domain" description="Glycosyl transferase family 1" evidence="1">
    <location>
        <begin position="212"/>
        <end position="377"/>
    </location>
</feature>
<gene>
    <name evidence="3" type="ORF">ACFFIX_00825</name>
</gene>
<feature type="domain" description="Glycosyltransferase subfamily 4-like N-terminal" evidence="2">
    <location>
        <begin position="30"/>
        <end position="201"/>
    </location>
</feature>
<dbReference type="EC" id="2.4.-.-" evidence="3"/>
<evidence type="ECO:0000259" key="1">
    <source>
        <dbReference type="Pfam" id="PF00534"/>
    </source>
</evidence>
<evidence type="ECO:0000313" key="3">
    <source>
        <dbReference type="EMBL" id="MFC0270002.1"/>
    </source>
</evidence>
<dbReference type="RefSeq" id="WP_378929517.1">
    <property type="nucleotide sequence ID" value="NZ_JBHLVO010000001.1"/>
</dbReference>
<proteinExistence type="predicted"/>
<protein>
    <submittedName>
        <fullName evidence="3">Glycosyltransferase family 4 protein</fullName>
        <ecNumber evidence="3">2.4.-.-</ecNumber>
    </submittedName>
</protein>
<evidence type="ECO:0000313" key="4">
    <source>
        <dbReference type="Proteomes" id="UP001589854"/>
    </source>
</evidence>